<evidence type="ECO:0000256" key="4">
    <source>
        <dbReference type="ARBA" id="ARBA00022860"/>
    </source>
</evidence>
<dbReference type="Gene3D" id="3.40.50.720">
    <property type="entry name" value="NAD(P)-binding Rossmann-like Domain"/>
    <property type="match status" value="1"/>
</dbReference>
<dbReference type="SUPFAM" id="SSF50129">
    <property type="entry name" value="GroES-like"/>
    <property type="match status" value="1"/>
</dbReference>
<dbReference type="EMBL" id="JABMIG020000155">
    <property type="protein sequence ID" value="KAL3788504.1"/>
    <property type="molecule type" value="Genomic_DNA"/>
</dbReference>
<dbReference type="GO" id="GO:0005516">
    <property type="term" value="F:calmodulin binding"/>
    <property type="evidence" value="ECO:0007669"/>
    <property type="project" value="UniProtKB-KW"/>
</dbReference>
<gene>
    <name evidence="6" type="ORF">HJC23_006542</name>
</gene>
<evidence type="ECO:0000313" key="6">
    <source>
        <dbReference type="EMBL" id="KAL3788504.1"/>
    </source>
</evidence>
<sequence length="1223" mass="140526">MKTEPTTAHLTISTDAINHDNQGPPSLEQVLRKLATLKSINPSTPSSNLSHPSRVETDSYLNGLFRDDDDDETRDERDEQRSEAEHQSCDASCVTQRVDNTPKACAAVERGAFFAVDPVDVASHVSSVEEVKERPRAVSRVGHNSDILVEIEAFSIEPRNLMIRPGLRCPVSLPIPISTIGVDCIGRVVHSSAHSVLHGIMFRDRVCAIYPFEYDKKRVWNKDGVKTCAYVDAGLALPIPKHVDAAEASTLLHIYTPAFQCIQDGILRSTPSHCNSRYNISQLEGKSILIQNGHTESGLALIELALVLGAERVYATGSCVHHSLLEGAGAIPLGLVEKKEDEAWDAWGTLREKKDVSLVVLQEMPALWMLDKLMNVLDREGSIVKMDEPGRNGTSETEILDNGNVDSAYGLIDWVEKARAAHEEKSLNLRLTSCSQFVIYNGILASIAEDPLAWKEDVRFLVNLLSDGILKPRVHERMYCLEDVPKVQDRIGRNGKKGSIVCLPSQKWSKTTGRKNTGVSAVIFGDCSLRTKMEADATTKIATVWRRYACQKRYTCTIQVARRVDELIQQMREDSATIIQSKWRTYITKQWYQETSNNIVRLQYFVRRYIAWSRLARLRKEKYLRESGASTRIATAWRRLRCRREYTRVIHDIVVIQSIARRKLGLKELDVLRLKKREACSRLIQAEWKARVERRRVNRILLNMRHMKHVERSAAIMIQAIWRGNVAKNSFANWKCNAIVIQSSGRMMIARSRYYHAVRDVTLCQATIRKYLAVKETKALRHQMRMTCATVIQTKWRGHLASQRYIQYRHCAVVLQSAARCWIVRSQYRQTVKDLAICQAAVRRYLAVNEANVLRHKRGCAIFIQAWWRYCNAIRSFTLYRRYAIVIQSILRKWITRRQYLCAIKVAAVCQPAARRYLAVRKLEVLRHKKLMAHATIVQAWWRSCIWTQRFVRYRNSAIVMQSTIRCWAVKRQYNNMIRDIILCQSIIRSDKAKKKARALRNHVKYWRQAAAESEKMFESFENSKNRQLAALKIQTVYSKYKAEKRKSISSAGDFLVTKQAKDNVVDSCVWKASLQEYVLSACIDITSSMPKEDFDKFVSAVVVIQRFLHSENEKKKFNTEITGMDQFEFENIYKGMLTGVDHPAVALKRIIICQSVVRRMIATRKAQKMREYNNYVRLARAEAEKVNTFYNIVKRRHAASTTIQLAYLNYIGRINRCGTRYD</sequence>
<feature type="region of interest" description="Disordered" evidence="5">
    <location>
        <begin position="1"/>
        <end position="25"/>
    </location>
</feature>
<dbReference type="PROSITE" id="PS50096">
    <property type="entry name" value="IQ"/>
    <property type="match status" value="5"/>
</dbReference>
<organism evidence="6 7">
    <name type="scientific">Cyclotella cryptica</name>
    <dbReference type="NCBI Taxonomy" id="29204"/>
    <lineage>
        <taxon>Eukaryota</taxon>
        <taxon>Sar</taxon>
        <taxon>Stramenopiles</taxon>
        <taxon>Ochrophyta</taxon>
        <taxon>Bacillariophyta</taxon>
        <taxon>Coscinodiscophyceae</taxon>
        <taxon>Thalassiosirophycidae</taxon>
        <taxon>Stephanodiscales</taxon>
        <taxon>Stephanodiscaceae</taxon>
        <taxon>Cyclotella</taxon>
    </lineage>
</organism>
<dbReference type="InterPro" id="IPR011032">
    <property type="entry name" value="GroES-like_sf"/>
</dbReference>
<dbReference type="InterPro" id="IPR000048">
    <property type="entry name" value="IQ_motif_EF-hand-BS"/>
</dbReference>
<proteinExistence type="predicted"/>
<dbReference type="AlphaFoldDB" id="A0ABD3PLH8"/>
<keyword evidence="3" id="KW-0677">Repeat</keyword>
<dbReference type="Proteomes" id="UP001516023">
    <property type="component" value="Unassembled WGS sequence"/>
</dbReference>
<name>A0ABD3PLH8_9STRA</name>
<dbReference type="InterPro" id="IPR027417">
    <property type="entry name" value="P-loop_NTPase"/>
</dbReference>
<protein>
    <submittedName>
        <fullName evidence="6">Uncharacterized protein</fullName>
    </submittedName>
</protein>
<dbReference type="SUPFAM" id="SSF52540">
    <property type="entry name" value="P-loop containing nucleoside triphosphate hydrolases"/>
    <property type="match status" value="1"/>
</dbReference>
<dbReference type="PANTHER" id="PTHR22706">
    <property type="entry name" value="ASSEMBLY FACTOR FOR SPINDLE MICROTUBULES"/>
    <property type="match status" value="1"/>
</dbReference>
<dbReference type="PANTHER" id="PTHR22706:SF1">
    <property type="entry name" value="ASSEMBLY FACTOR FOR SPINDLE MICROTUBULES"/>
    <property type="match status" value="1"/>
</dbReference>
<reference evidence="6 7" key="1">
    <citation type="journal article" date="2020" name="G3 (Bethesda)">
        <title>Improved Reference Genome for Cyclotella cryptica CCMP332, a Model for Cell Wall Morphogenesis, Salinity Adaptation, and Lipid Production in Diatoms (Bacillariophyta).</title>
        <authorList>
            <person name="Roberts W.R."/>
            <person name="Downey K.M."/>
            <person name="Ruck E.C."/>
            <person name="Traller J.C."/>
            <person name="Alverson A.J."/>
        </authorList>
    </citation>
    <scope>NUCLEOTIDE SEQUENCE [LARGE SCALE GENOMIC DNA]</scope>
    <source>
        <strain evidence="6 7">CCMP332</strain>
    </source>
</reference>
<keyword evidence="7" id="KW-1185">Reference proteome</keyword>
<dbReference type="Pfam" id="PF00612">
    <property type="entry name" value="IQ"/>
    <property type="match status" value="7"/>
</dbReference>
<keyword evidence="4" id="KW-0112">Calmodulin-binding</keyword>
<feature type="compositionally biased region" description="Polar residues" evidence="5">
    <location>
        <begin position="1"/>
        <end position="24"/>
    </location>
</feature>
<evidence type="ECO:0000313" key="7">
    <source>
        <dbReference type="Proteomes" id="UP001516023"/>
    </source>
</evidence>
<dbReference type="InterPro" id="IPR051185">
    <property type="entry name" value="ASPM"/>
</dbReference>
<dbReference type="SMART" id="SM00015">
    <property type="entry name" value="IQ"/>
    <property type="match status" value="16"/>
</dbReference>
<evidence type="ECO:0000256" key="2">
    <source>
        <dbReference type="ARBA" id="ARBA00022490"/>
    </source>
</evidence>
<dbReference type="Gene3D" id="3.90.180.10">
    <property type="entry name" value="Medium-chain alcohol dehydrogenases, catalytic domain"/>
    <property type="match status" value="1"/>
</dbReference>
<dbReference type="GO" id="GO:0005737">
    <property type="term" value="C:cytoplasm"/>
    <property type="evidence" value="ECO:0007669"/>
    <property type="project" value="UniProtKB-SubCell"/>
</dbReference>
<evidence type="ECO:0000256" key="3">
    <source>
        <dbReference type="ARBA" id="ARBA00022737"/>
    </source>
</evidence>
<evidence type="ECO:0000256" key="1">
    <source>
        <dbReference type="ARBA" id="ARBA00004496"/>
    </source>
</evidence>
<feature type="compositionally biased region" description="Basic and acidic residues" evidence="5">
    <location>
        <begin position="74"/>
        <end position="85"/>
    </location>
</feature>
<feature type="region of interest" description="Disordered" evidence="5">
    <location>
        <begin position="40"/>
        <end position="85"/>
    </location>
</feature>
<evidence type="ECO:0000256" key="5">
    <source>
        <dbReference type="SAM" id="MobiDB-lite"/>
    </source>
</evidence>
<feature type="compositionally biased region" description="Polar residues" evidence="5">
    <location>
        <begin position="40"/>
        <end position="51"/>
    </location>
</feature>
<dbReference type="Gene3D" id="1.20.5.190">
    <property type="match status" value="6"/>
</dbReference>
<comment type="caution">
    <text evidence="6">The sequence shown here is derived from an EMBL/GenBank/DDBJ whole genome shotgun (WGS) entry which is preliminary data.</text>
</comment>
<comment type="subcellular location">
    <subcellularLocation>
        <location evidence="1">Cytoplasm</location>
    </subcellularLocation>
</comment>
<accession>A0ABD3PLH8</accession>
<keyword evidence="2" id="KW-0963">Cytoplasm</keyword>